<reference evidence="5 6" key="1">
    <citation type="submission" date="2024-01" db="EMBL/GenBank/DDBJ databases">
        <title>A draft genome for a cacao thread blight-causing isolate of Paramarasmius palmivorus.</title>
        <authorList>
            <person name="Baruah I.K."/>
            <person name="Bukari Y."/>
            <person name="Amoako-Attah I."/>
            <person name="Meinhardt L.W."/>
            <person name="Bailey B.A."/>
            <person name="Cohen S.P."/>
        </authorList>
    </citation>
    <scope>NUCLEOTIDE SEQUENCE [LARGE SCALE GENOMIC DNA]</scope>
    <source>
        <strain evidence="5 6">GH-12</strain>
    </source>
</reference>
<evidence type="ECO:0000313" key="5">
    <source>
        <dbReference type="EMBL" id="KAK7058791.1"/>
    </source>
</evidence>
<evidence type="ECO:0000259" key="2">
    <source>
        <dbReference type="Pfam" id="PF05378"/>
    </source>
</evidence>
<dbReference type="EMBL" id="JAYKXP010000004">
    <property type="protein sequence ID" value="KAK7058791.1"/>
    <property type="molecule type" value="Genomic_DNA"/>
</dbReference>
<dbReference type="Proteomes" id="UP001383192">
    <property type="component" value="Unassembled WGS sequence"/>
</dbReference>
<dbReference type="Pfam" id="PF20906">
    <property type="entry name" value="S-Me-THD_C"/>
    <property type="match status" value="1"/>
</dbReference>
<dbReference type="InterPro" id="IPR043129">
    <property type="entry name" value="ATPase_NBD"/>
</dbReference>
<sequence length="942" mass="100624">MYRIGVDVGGTNTDSVLLDVRPDQINDPKKRGVVAFHKHPTTPNVTDGIELAVKTILDQSGIKKEDVLSLTIGTTHFINAVVQSDSSRLSKVAVIRLAAPYTVECPPFIDFPAHLEKIMNGHTAIISGGLQIDGRTINPVIESELVEQAEIIKSKGIKDIVLVGVFSPLDVSGDHEYAAGNILSRHLGDTYNIVCSRDVGQVGLLERENASILNASITTFAKRTIRGFQNAMKRLGLRCPLYITQNDGTLTTAASAARLPIRTFSSGATNSMRGASFLAGVGLHGGSGKTMLVADVGGTTTDVGVLLPSGFPRQAAAFIEVGGVRTNFAMPDVNSIGLGGGSRVRASDGKVTVGPDSVGHYLTRDALCFGGSVLTATDICVRGGTADIDMQTDAKSKVDEISEETVEKARIQIKKMFENVVDRMKTSPEDCTLLLVGGGSILAPEKIDGVGEIIIPPFHSVANAVGAAIANVSGDVDTIEILQGRSLPDVLERIKEEAKKKCVEAGAKPESVKVVEVQVLPVQYVTNQATRLIVRAIGEIGDSASDRLVVFQDDNDVGEDIDAPEKTSSTPPPSITPKEVEEIINYETYRPLIKDNVWHLSETDLFFIMEGCGILGTGGGGTPYPAYLMCRAILRNGGSIRIIDHTSLPDDAEIVRGGVMGSPSVSGERIMGGMPVVEAGKELGKFIGIGEYKATICDEIGGGNGMKPLITSLYLLTKTKSQFLVETLMRTVTTEMGSGAALVPPPLALSDVRDYGIVRTQSQAWWIGRAVAICRQRNDMKSVPDEILKLQTGKCIFVGKIINVSREVRAGFTWGEVTIAPLRDDELEDSSVATEDDGSRLVIPFQNENLAAYIDKADGTRTMVAIVPDLIAVLDSQSGSHLGTQMYSYGLRVTVIALAGSPLWTTLEGLRTGGPEAFGLKDPYVPIGQYMTPKSVIETYRS</sequence>
<dbReference type="SUPFAM" id="SSF53067">
    <property type="entry name" value="Actin-like ATPase domain"/>
    <property type="match status" value="2"/>
</dbReference>
<dbReference type="Pfam" id="PF05378">
    <property type="entry name" value="Hydant_A_N"/>
    <property type="match status" value="1"/>
</dbReference>
<dbReference type="InterPro" id="IPR010318">
    <property type="entry name" value="S-Me-THD_N"/>
</dbReference>
<accession>A0AAW0E4B2</accession>
<dbReference type="InterPro" id="IPR027479">
    <property type="entry name" value="S-Me-THD_N_sf"/>
</dbReference>
<evidence type="ECO:0008006" key="7">
    <source>
        <dbReference type="Google" id="ProtNLM"/>
    </source>
</evidence>
<dbReference type="InterPro" id="IPR024071">
    <property type="entry name" value="S-Me-THD_C_sf"/>
</dbReference>
<dbReference type="InterPro" id="IPR045079">
    <property type="entry name" value="Oxoprolinase-like"/>
</dbReference>
<evidence type="ECO:0000259" key="1">
    <source>
        <dbReference type="Pfam" id="PF01968"/>
    </source>
</evidence>
<name>A0AAW0E4B2_9AGAR</name>
<dbReference type="PANTHER" id="PTHR11365">
    <property type="entry name" value="5-OXOPROLINASE RELATED"/>
    <property type="match status" value="1"/>
</dbReference>
<dbReference type="Pfam" id="PF06032">
    <property type="entry name" value="S-Me-THD_N"/>
    <property type="match status" value="1"/>
</dbReference>
<gene>
    <name evidence="5" type="ORF">VNI00_001415</name>
</gene>
<dbReference type="GO" id="GO:0016787">
    <property type="term" value="F:hydrolase activity"/>
    <property type="evidence" value="ECO:0007669"/>
    <property type="project" value="InterPro"/>
</dbReference>
<dbReference type="InterPro" id="IPR002821">
    <property type="entry name" value="Hydantoinase_A"/>
</dbReference>
<evidence type="ECO:0000259" key="4">
    <source>
        <dbReference type="Pfam" id="PF20906"/>
    </source>
</evidence>
<feature type="domain" description="Hydantoinase/oxoprolinase N-terminal" evidence="2">
    <location>
        <begin position="3"/>
        <end position="186"/>
    </location>
</feature>
<dbReference type="InterPro" id="IPR048350">
    <property type="entry name" value="S-Me-THD-like_C"/>
</dbReference>
<feature type="domain" description="S-Me-THD-like C-terminal" evidence="4">
    <location>
        <begin position="723"/>
        <end position="927"/>
    </location>
</feature>
<protein>
    <recommendedName>
        <fullName evidence="7">Hydantoinase</fullName>
    </recommendedName>
</protein>
<feature type="domain" description="Hydantoinase A/oxoprolinase" evidence="1">
    <location>
        <begin position="207"/>
        <end position="381"/>
    </location>
</feature>
<dbReference type="Gene3D" id="3.40.1610.10">
    <property type="entry name" value="CV3147-like domain"/>
    <property type="match status" value="2"/>
</dbReference>
<feature type="domain" description="S-Me-THD N-terminal" evidence="3">
    <location>
        <begin position="603"/>
        <end position="715"/>
    </location>
</feature>
<feature type="domain" description="Hydantoinase A/oxoprolinase" evidence="1">
    <location>
        <begin position="392"/>
        <end position="473"/>
    </location>
</feature>
<dbReference type="PANTHER" id="PTHR11365:SF10">
    <property type="entry name" value="HYDANTOINASE_OXOPROLINASE"/>
    <property type="match status" value="1"/>
</dbReference>
<evidence type="ECO:0000313" key="6">
    <source>
        <dbReference type="Proteomes" id="UP001383192"/>
    </source>
</evidence>
<proteinExistence type="predicted"/>
<dbReference type="InterPro" id="IPR008040">
    <property type="entry name" value="Hydant_A_N"/>
</dbReference>
<evidence type="ECO:0000259" key="3">
    <source>
        <dbReference type="Pfam" id="PF06032"/>
    </source>
</evidence>
<comment type="caution">
    <text evidence="5">The sequence shown here is derived from an EMBL/GenBank/DDBJ whole genome shotgun (WGS) entry which is preliminary data.</text>
</comment>
<dbReference type="Pfam" id="PF01968">
    <property type="entry name" value="Hydantoinase_A"/>
    <property type="match status" value="2"/>
</dbReference>
<organism evidence="5 6">
    <name type="scientific">Paramarasmius palmivorus</name>
    <dbReference type="NCBI Taxonomy" id="297713"/>
    <lineage>
        <taxon>Eukaryota</taxon>
        <taxon>Fungi</taxon>
        <taxon>Dikarya</taxon>
        <taxon>Basidiomycota</taxon>
        <taxon>Agaricomycotina</taxon>
        <taxon>Agaricomycetes</taxon>
        <taxon>Agaricomycetidae</taxon>
        <taxon>Agaricales</taxon>
        <taxon>Marasmiineae</taxon>
        <taxon>Marasmiaceae</taxon>
        <taxon>Paramarasmius</taxon>
    </lineage>
</organism>
<keyword evidence="6" id="KW-1185">Reference proteome</keyword>
<dbReference type="Gene3D" id="2.40.390.10">
    <property type="entry name" value="CV3147-like"/>
    <property type="match status" value="1"/>
</dbReference>
<dbReference type="AlphaFoldDB" id="A0AAW0E4B2"/>
<dbReference type="SUPFAM" id="SSF160991">
    <property type="entry name" value="CV3147-like"/>
    <property type="match status" value="1"/>
</dbReference>